<proteinExistence type="predicted"/>
<sequence length="198" mass="18839">MRSTLAVALIAAPLAFASAIQQRAVTEQQFQAAQVALQGFLTNATTAVTSGNCSTPCGPYVTSLQNCVSTAGSNLTAVGICACTSSTLSQMSTCGGCINGESAVEQFGEVCKELNGDSSNSTSSASSSASSAASATSGAAAASATSGGAIASATSKAASATSAVAAAATSKAASSGTKSYVQGGVVAILASVAGLLVL</sequence>
<protein>
    <submittedName>
        <fullName evidence="2">BQ5605_C007g04786 protein</fullName>
    </submittedName>
</protein>
<organism evidence="2 3">
    <name type="scientific">Microbotryum silenes-dioicae</name>
    <dbReference type="NCBI Taxonomy" id="796604"/>
    <lineage>
        <taxon>Eukaryota</taxon>
        <taxon>Fungi</taxon>
        <taxon>Dikarya</taxon>
        <taxon>Basidiomycota</taxon>
        <taxon>Pucciniomycotina</taxon>
        <taxon>Microbotryomycetes</taxon>
        <taxon>Microbotryales</taxon>
        <taxon>Microbotryaceae</taxon>
        <taxon>Microbotryum</taxon>
    </lineage>
</organism>
<evidence type="ECO:0000256" key="1">
    <source>
        <dbReference type="SAM" id="SignalP"/>
    </source>
</evidence>
<keyword evidence="1" id="KW-0732">Signal</keyword>
<keyword evidence="3" id="KW-1185">Reference proteome</keyword>
<feature type="chain" id="PRO_5016012109" evidence="1">
    <location>
        <begin position="20"/>
        <end position="198"/>
    </location>
</feature>
<gene>
    <name evidence="2" type="primary">BQ5605_C007g04786</name>
    <name evidence="2" type="ORF">BQ5605_C007G04786</name>
</gene>
<reference evidence="2 3" key="1">
    <citation type="submission" date="2016-11" db="EMBL/GenBank/DDBJ databases">
        <authorList>
            <person name="Jaros S."/>
            <person name="Januszkiewicz K."/>
            <person name="Wedrychowicz H."/>
        </authorList>
    </citation>
    <scope>NUCLEOTIDE SEQUENCE [LARGE SCALE GENOMIC DNA]</scope>
</reference>
<evidence type="ECO:0000313" key="2">
    <source>
        <dbReference type="EMBL" id="SGY63240.1"/>
    </source>
</evidence>
<dbReference type="EMBL" id="FQNC01000045">
    <property type="protein sequence ID" value="SGY63240.1"/>
    <property type="molecule type" value="Genomic_DNA"/>
</dbReference>
<evidence type="ECO:0000313" key="3">
    <source>
        <dbReference type="Proteomes" id="UP000249464"/>
    </source>
</evidence>
<accession>A0A2X0MB45</accession>
<feature type="signal peptide" evidence="1">
    <location>
        <begin position="1"/>
        <end position="19"/>
    </location>
</feature>
<name>A0A2X0MB45_9BASI</name>
<dbReference type="Proteomes" id="UP000249464">
    <property type="component" value="Unassembled WGS sequence"/>
</dbReference>
<dbReference type="AlphaFoldDB" id="A0A2X0MB45"/>